<feature type="domain" description="Mycothiol-dependent maleylpyruvate isomerase metal-binding" evidence="2">
    <location>
        <begin position="16"/>
        <end position="133"/>
    </location>
</feature>
<dbReference type="RefSeq" id="WP_236863817.1">
    <property type="nucleotide sequence ID" value="NZ_BAABAZ010000004.1"/>
</dbReference>
<proteinExistence type="predicted"/>
<accession>A0ABP8EII1</accession>
<evidence type="ECO:0000313" key="4">
    <source>
        <dbReference type="Proteomes" id="UP001501586"/>
    </source>
</evidence>
<organism evidence="3 4">
    <name type="scientific">Brevibacterium daeguense</name>
    <dbReference type="NCBI Taxonomy" id="909936"/>
    <lineage>
        <taxon>Bacteria</taxon>
        <taxon>Bacillati</taxon>
        <taxon>Actinomycetota</taxon>
        <taxon>Actinomycetes</taxon>
        <taxon>Micrococcales</taxon>
        <taxon>Brevibacteriaceae</taxon>
        <taxon>Brevibacterium</taxon>
    </lineage>
</organism>
<dbReference type="NCBIfam" id="TIGR03083">
    <property type="entry name" value="maleylpyruvate isomerase family mycothiol-dependent enzyme"/>
    <property type="match status" value="1"/>
</dbReference>
<protein>
    <submittedName>
        <fullName evidence="3">Maleylpyruvate isomerase family mycothiol-dependent enzyme</fullName>
    </submittedName>
</protein>
<dbReference type="EMBL" id="BAABAZ010000004">
    <property type="protein sequence ID" value="GAA4283748.1"/>
    <property type="molecule type" value="Genomic_DNA"/>
</dbReference>
<reference evidence="4" key="1">
    <citation type="journal article" date="2019" name="Int. J. Syst. Evol. Microbiol.">
        <title>The Global Catalogue of Microorganisms (GCM) 10K type strain sequencing project: providing services to taxonomists for standard genome sequencing and annotation.</title>
        <authorList>
            <consortium name="The Broad Institute Genomics Platform"/>
            <consortium name="The Broad Institute Genome Sequencing Center for Infectious Disease"/>
            <person name="Wu L."/>
            <person name="Ma J."/>
        </authorList>
    </citation>
    <scope>NUCLEOTIDE SEQUENCE [LARGE SCALE GENOMIC DNA]</scope>
    <source>
        <strain evidence="4">JCM 17458</strain>
    </source>
</reference>
<dbReference type="GO" id="GO:0016853">
    <property type="term" value="F:isomerase activity"/>
    <property type="evidence" value="ECO:0007669"/>
    <property type="project" value="UniProtKB-KW"/>
</dbReference>
<dbReference type="InterPro" id="IPR034660">
    <property type="entry name" value="DinB/YfiT-like"/>
</dbReference>
<dbReference type="InterPro" id="IPR024344">
    <property type="entry name" value="MDMPI_metal-binding"/>
</dbReference>
<dbReference type="Proteomes" id="UP001501586">
    <property type="component" value="Unassembled WGS sequence"/>
</dbReference>
<gene>
    <name evidence="3" type="ORF">GCM10022261_12790</name>
</gene>
<evidence type="ECO:0000259" key="2">
    <source>
        <dbReference type="Pfam" id="PF11716"/>
    </source>
</evidence>
<keyword evidence="4" id="KW-1185">Reference proteome</keyword>
<dbReference type="SUPFAM" id="SSF109854">
    <property type="entry name" value="DinB/YfiT-like putative metalloenzymes"/>
    <property type="match status" value="1"/>
</dbReference>
<name>A0ABP8EII1_9MICO</name>
<feature type="compositionally biased region" description="Basic and acidic residues" evidence="1">
    <location>
        <begin position="1"/>
        <end position="16"/>
    </location>
</feature>
<keyword evidence="3" id="KW-0413">Isomerase</keyword>
<dbReference type="NCBIfam" id="TIGR03086">
    <property type="entry name" value="TIGR03086 family metal-binding protein"/>
    <property type="match status" value="1"/>
</dbReference>
<comment type="caution">
    <text evidence="3">The sequence shown here is derived from an EMBL/GenBank/DDBJ whole genome shotgun (WGS) entry which is preliminary data.</text>
</comment>
<dbReference type="Pfam" id="PF11716">
    <property type="entry name" value="MDMPI_N"/>
    <property type="match status" value="1"/>
</dbReference>
<evidence type="ECO:0000313" key="3">
    <source>
        <dbReference type="EMBL" id="GAA4283748.1"/>
    </source>
</evidence>
<dbReference type="InterPro" id="IPR017520">
    <property type="entry name" value="CHP03086"/>
</dbReference>
<evidence type="ECO:0000256" key="1">
    <source>
        <dbReference type="SAM" id="MobiDB-lite"/>
    </source>
</evidence>
<feature type="region of interest" description="Disordered" evidence="1">
    <location>
        <begin position="1"/>
        <end position="21"/>
    </location>
</feature>
<dbReference type="Gene3D" id="1.20.120.450">
    <property type="entry name" value="dinb family like domain"/>
    <property type="match status" value="1"/>
</dbReference>
<dbReference type="InterPro" id="IPR017517">
    <property type="entry name" value="Maleyloyr_isom"/>
</dbReference>
<sequence>MNPDSSRRPEPAERHRQTAATFTEVVRAVPDERWDSPSPVAGWTARDVLRHLVEWSTGFIESSSEVRLNRGPGLDEDPAGAWEAHRDAIQAILDDPEQASAPVANEHLGEMTVAEAIDTIYTDDIFMHTWDLAKATGQDIALDPHRCEQIASAPPEVEELMRVSGQFGPRVPVSDDASPQDRMAAFIGRDPAWQP</sequence>